<dbReference type="FunFam" id="3.40.50.2000:FF:000093">
    <property type="entry name" value="UDP-GlcNAc:PI a1-6 GlcNAc-transferase"/>
    <property type="match status" value="1"/>
</dbReference>
<dbReference type="EMBL" id="JAAPAO010000002">
    <property type="protein sequence ID" value="KAF4678222.1"/>
    <property type="molecule type" value="Genomic_DNA"/>
</dbReference>
<dbReference type="GO" id="GO:0006506">
    <property type="term" value="P:GPI anchor biosynthetic process"/>
    <property type="evidence" value="ECO:0007669"/>
    <property type="project" value="UniProtKB-UniPathway"/>
</dbReference>
<accession>A0A7J6N2T2</accession>
<evidence type="ECO:0000259" key="9">
    <source>
        <dbReference type="Pfam" id="PF08288"/>
    </source>
</evidence>
<dbReference type="Gene3D" id="3.40.50.2000">
    <property type="entry name" value="Glycogen Phosphorylase B"/>
    <property type="match status" value="2"/>
</dbReference>
<keyword evidence="7" id="KW-1133">Transmembrane helix</keyword>
<sequence>MSSESSSSSSLEDRISGCCIEGCETKNGSVDGIERRKHRKRQMKGPRVAMVSDFFYPGLGGVEMHIYQLSQCLMELGFYVIVITHYRGDRMGIRYMTNGLKVYYLPYKTFVDQCTPPAFITYFALMRQILIRERIDIVHGHQATSALCQEMCFHARTMGYKTVYTDHSLFGFGDASCIAINKVLKVFLTDVHHCICVSHTNKENLILRAAIRPDDVSVIPNAVDASRFTPNPSPRVGPLQHNSVSIVVVSRLTFRKGIDILIDVMPEISRRFPYVHWIIAGDGPKRMDIEQMLERHKLHDRTELLGKVPHSQVRDVLLRGDIFLNCSLTEAFCIAIVEAASCGLCVVSTDVGGVPEVLPPSMIRLCPPNAEKFVEAVSETITEDVPYRDRWDQHRRVSEMYSWDDVARRTADVYKKVMDTPDMTLKQRIRLLHTTGPALGKICVLMVVFSRMMCIFFNWLYPVKRIEKSVDFPFKAYRKHERLGTHHHR</sequence>
<dbReference type="Proteomes" id="UP000591131">
    <property type="component" value="Unassembled WGS sequence"/>
</dbReference>
<dbReference type="PANTHER" id="PTHR45871">
    <property type="entry name" value="N-ACETYLGLUCOSAMINYL-PHOSPHATIDYLINOSITOL BIOSYNTHETIC PROTEIN"/>
    <property type="match status" value="1"/>
</dbReference>
<keyword evidence="4" id="KW-0328">Glycosyltransferase</keyword>
<dbReference type="OrthoDB" id="734129at2759"/>
<evidence type="ECO:0000256" key="5">
    <source>
        <dbReference type="ARBA" id="ARBA00022679"/>
    </source>
</evidence>
<organism evidence="10 11">
    <name type="scientific">Perkinsus chesapeaki</name>
    <name type="common">Clam parasite</name>
    <name type="synonym">Perkinsus andrewsi</name>
    <dbReference type="NCBI Taxonomy" id="330153"/>
    <lineage>
        <taxon>Eukaryota</taxon>
        <taxon>Sar</taxon>
        <taxon>Alveolata</taxon>
        <taxon>Perkinsozoa</taxon>
        <taxon>Perkinsea</taxon>
        <taxon>Perkinsida</taxon>
        <taxon>Perkinsidae</taxon>
        <taxon>Perkinsus</taxon>
    </lineage>
</organism>
<dbReference type="InterPro" id="IPR013234">
    <property type="entry name" value="PIGA_GPI_anchor_biosynthesis"/>
</dbReference>
<dbReference type="Pfam" id="PF00534">
    <property type="entry name" value="Glycos_transf_1"/>
    <property type="match status" value="1"/>
</dbReference>
<proteinExistence type="predicted"/>
<feature type="domain" description="Glycosyl transferase family 1" evidence="8">
    <location>
        <begin position="240"/>
        <end position="393"/>
    </location>
</feature>
<keyword evidence="5" id="KW-0808">Transferase</keyword>
<evidence type="ECO:0000256" key="2">
    <source>
        <dbReference type="ARBA" id="ARBA00012420"/>
    </source>
</evidence>
<keyword evidence="7" id="KW-0812">Transmembrane</keyword>
<dbReference type="InterPro" id="IPR039507">
    <property type="entry name" value="PIG-A/GPI3"/>
</dbReference>
<dbReference type="GO" id="GO:0000506">
    <property type="term" value="C:glycosylphosphatidylinositol-N-acetylglucosaminyltransferase (GPI-GnT) complex"/>
    <property type="evidence" value="ECO:0007669"/>
    <property type="project" value="InterPro"/>
</dbReference>
<comment type="pathway">
    <text evidence="1">Glycolipid biosynthesis; glycosylphosphatidylinositol-anchor biosynthesis.</text>
</comment>
<dbReference type="UniPathway" id="UPA00196"/>
<dbReference type="AlphaFoldDB" id="A0A7J6N2T2"/>
<dbReference type="EC" id="2.4.1.198" evidence="2"/>
<keyword evidence="7" id="KW-0472">Membrane</keyword>
<dbReference type="Pfam" id="PF08288">
    <property type="entry name" value="PIGA"/>
    <property type="match status" value="1"/>
</dbReference>
<evidence type="ECO:0000313" key="11">
    <source>
        <dbReference type="Proteomes" id="UP000591131"/>
    </source>
</evidence>
<evidence type="ECO:0000313" key="10">
    <source>
        <dbReference type="EMBL" id="KAF4678222.1"/>
    </source>
</evidence>
<dbReference type="GO" id="GO:0017176">
    <property type="term" value="F:phosphatidylinositol N-acetylglucosaminyltransferase activity"/>
    <property type="evidence" value="ECO:0007669"/>
    <property type="project" value="UniProtKB-EC"/>
</dbReference>
<gene>
    <name evidence="10" type="ORF">FOL47_003284</name>
</gene>
<dbReference type="SUPFAM" id="SSF53756">
    <property type="entry name" value="UDP-Glycosyltransferase/glycogen phosphorylase"/>
    <property type="match status" value="1"/>
</dbReference>
<reference evidence="10 11" key="1">
    <citation type="submission" date="2020-04" db="EMBL/GenBank/DDBJ databases">
        <title>Perkinsus chesapeaki whole genome sequence.</title>
        <authorList>
            <person name="Bogema D.R."/>
        </authorList>
    </citation>
    <scope>NUCLEOTIDE SEQUENCE [LARGE SCALE GENOMIC DNA]</scope>
    <source>
        <strain evidence="10">ATCC PRA-425</strain>
    </source>
</reference>
<protein>
    <recommendedName>
        <fullName evidence="2">phosphatidylinositol N-acetylglucosaminyltransferase</fullName>
        <ecNumber evidence="2">2.4.1.198</ecNumber>
    </recommendedName>
    <alternativeName>
        <fullName evidence="6">GlcNAc-PI synthesis protein</fullName>
    </alternativeName>
</protein>
<dbReference type="CDD" id="cd03796">
    <property type="entry name" value="GT4_PIG-A-like"/>
    <property type="match status" value="1"/>
</dbReference>
<evidence type="ECO:0000256" key="4">
    <source>
        <dbReference type="ARBA" id="ARBA00022676"/>
    </source>
</evidence>
<keyword evidence="3" id="KW-0337">GPI-anchor biosynthesis</keyword>
<dbReference type="PANTHER" id="PTHR45871:SF1">
    <property type="entry name" value="PHOSPHATIDYLINOSITOL N-ACETYLGLUCOSAMINYLTRANSFERASE SUBUNIT A"/>
    <property type="match status" value="1"/>
</dbReference>
<evidence type="ECO:0000256" key="6">
    <source>
        <dbReference type="ARBA" id="ARBA00032160"/>
    </source>
</evidence>
<feature type="transmembrane region" description="Helical" evidence="7">
    <location>
        <begin position="438"/>
        <end position="461"/>
    </location>
</feature>
<evidence type="ECO:0000256" key="1">
    <source>
        <dbReference type="ARBA" id="ARBA00004687"/>
    </source>
</evidence>
<evidence type="ECO:0000256" key="7">
    <source>
        <dbReference type="SAM" id="Phobius"/>
    </source>
</evidence>
<comment type="caution">
    <text evidence="10">The sequence shown here is derived from an EMBL/GenBank/DDBJ whole genome shotgun (WGS) entry which is preliminary data.</text>
</comment>
<keyword evidence="11" id="KW-1185">Reference proteome</keyword>
<evidence type="ECO:0000256" key="3">
    <source>
        <dbReference type="ARBA" id="ARBA00022502"/>
    </source>
</evidence>
<dbReference type="InterPro" id="IPR001296">
    <property type="entry name" value="Glyco_trans_1"/>
</dbReference>
<name>A0A7J6N2T2_PERCH</name>
<feature type="domain" description="PIGA GPI anchor biosynthesis" evidence="9">
    <location>
        <begin position="85"/>
        <end position="174"/>
    </location>
</feature>
<evidence type="ECO:0000259" key="8">
    <source>
        <dbReference type="Pfam" id="PF00534"/>
    </source>
</evidence>